<feature type="transmembrane region" description="Helical" evidence="1">
    <location>
        <begin position="7"/>
        <end position="30"/>
    </location>
</feature>
<keyword evidence="1" id="KW-1133">Transmembrane helix</keyword>
<feature type="transmembrane region" description="Helical" evidence="1">
    <location>
        <begin position="42"/>
        <end position="58"/>
    </location>
</feature>
<dbReference type="Pfam" id="PF04892">
    <property type="entry name" value="VanZ"/>
    <property type="match status" value="1"/>
</dbReference>
<feature type="transmembrane region" description="Helical" evidence="1">
    <location>
        <begin position="97"/>
        <end position="117"/>
    </location>
</feature>
<feature type="transmembrane region" description="Helical" evidence="1">
    <location>
        <begin position="65"/>
        <end position="85"/>
    </location>
</feature>
<accession>A0A1V9Z422</accession>
<name>A0A1V9Z422_ACHHY</name>
<evidence type="ECO:0000256" key="1">
    <source>
        <dbReference type="SAM" id="Phobius"/>
    </source>
</evidence>
<evidence type="ECO:0000313" key="3">
    <source>
        <dbReference type="EMBL" id="OQR92739.1"/>
    </source>
</evidence>
<dbReference type="Proteomes" id="UP000243579">
    <property type="component" value="Unassembled WGS sequence"/>
</dbReference>
<evidence type="ECO:0000313" key="4">
    <source>
        <dbReference type="Proteomes" id="UP000243579"/>
    </source>
</evidence>
<keyword evidence="4" id="KW-1185">Reference proteome</keyword>
<comment type="caution">
    <text evidence="3">The sequence shown here is derived from an EMBL/GenBank/DDBJ whole genome shotgun (WGS) entry which is preliminary data.</text>
</comment>
<dbReference type="InterPro" id="IPR006976">
    <property type="entry name" value="VanZ-like"/>
</dbReference>
<proteinExistence type="predicted"/>
<dbReference type="AlphaFoldDB" id="A0A1V9Z422"/>
<gene>
    <name evidence="3" type="ORF">ACHHYP_03303</name>
</gene>
<organism evidence="3 4">
    <name type="scientific">Achlya hypogyna</name>
    <name type="common">Oomycete</name>
    <name type="synonym">Protoachlya hypogyna</name>
    <dbReference type="NCBI Taxonomy" id="1202772"/>
    <lineage>
        <taxon>Eukaryota</taxon>
        <taxon>Sar</taxon>
        <taxon>Stramenopiles</taxon>
        <taxon>Oomycota</taxon>
        <taxon>Saprolegniomycetes</taxon>
        <taxon>Saprolegniales</taxon>
        <taxon>Achlyaceae</taxon>
        <taxon>Achlya</taxon>
    </lineage>
</organism>
<dbReference type="EMBL" id="JNBR01000445">
    <property type="protein sequence ID" value="OQR92739.1"/>
    <property type="molecule type" value="Genomic_DNA"/>
</dbReference>
<keyword evidence="1" id="KW-0812">Transmembrane</keyword>
<sequence length="128" mass="13659">MRTIRTVWRVVGVGGVGLLLYLSLTPRVVALPPTGGVGGDKIGHAAAYAVLMFWWAQLDSCKPRLATALILLGVVLEFLQGATGYRSFDFGDMAANATGVILGWAMSCAMPNVVQLVDAQLASPRRRE</sequence>
<protein>
    <recommendedName>
        <fullName evidence="2">VanZ-like domain-containing protein</fullName>
    </recommendedName>
</protein>
<reference evidence="3 4" key="1">
    <citation type="journal article" date="2014" name="Genome Biol. Evol.">
        <title>The secreted proteins of Achlya hypogyna and Thraustotheca clavata identify the ancestral oomycete secretome and reveal gene acquisitions by horizontal gene transfer.</title>
        <authorList>
            <person name="Misner I."/>
            <person name="Blouin N."/>
            <person name="Leonard G."/>
            <person name="Richards T.A."/>
            <person name="Lane C.E."/>
        </authorList>
    </citation>
    <scope>NUCLEOTIDE SEQUENCE [LARGE SCALE GENOMIC DNA]</scope>
    <source>
        <strain evidence="3 4">ATCC 48635</strain>
    </source>
</reference>
<evidence type="ECO:0000259" key="2">
    <source>
        <dbReference type="Pfam" id="PF04892"/>
    </source>
</evidence>
<feature type="domain" description="VanZ-like" evidence="2">
    <location>
        <begin position="39"/>
        <end position="107"/>
    </location>
</feature>
<dbReference type="OrthoDB" id="63581at2759"/>
<keyword evidence="1" id="KW-0472">Membrane</keyword>